<dbReference type="EMBL" id="JAUHTR010000013">
    <property type="protein sequence ID" value="MDN4526650.1"/>
    <property type="molecule type" value="Genomic_DNA"/>
</dbReference>
<keyword evidence="3" id="KW-0804">Transcription</keyword>
<dbReference type="PRINTS" id="PR00032">
    <property type="entry name" value="HTHARAC"/>
</dbReference>
<evidence type="ECO:0000256" key="1">
    <source>
        <dbReference type="ARBA" id="ARBA00023015"/>
    </source>
</evidence>
<dbReference type="InterPro" id="IPR009057">
    <property type="entry name" value="Homeodomain-like_sf"/>
</dbReference>
<dbReference type="Pfam" id="PF12833">
    <property type="entry name" value="HTH_18"/>
    <property type="match status" value="1"/>
</dbReference>
<reference evidence="6" key="1">
    <citation type="submission" date="2023-07" db="EMBL/GenBank/DDBJ databases">
        <title>Fictibacillus sp. isolated from freshwater pond.</title>
        <authorList>
            <person name="Kirdat K."/>
            <person name="Bhat A."/>
            <person name="Mourya A."/>
            <person name="Yadav A."/>
        </authorList>
    </citation>
    <scope>NUCLEOTIDE SEQUENCE</scope>
    <source>
        <strain evidence="6">NE201</strain>
    </source>
</reference>
<dbReference type="InterPro" id="IPR014710">
    <property type="entry name" value="RmlC-like_jellyroll"/>
</dbReference>
<name>A0ABT8I0U8_9BACL</name>
<dbReference type="InterPro" id="IPR013096">
    <property type="entry name" value="Cupin_2"/>
</dbReference>
<dbReference type="Gene3D" id="1.10.10.60">
    <property type="entry name" value="Homeodomain-like"/>
    <property type="match status" value="2"/>
</dbReference>
<keyword evidence="4" id="KW-0175">Coiled coil</keyword>
<evidence type="ECO:0000256" key="3">
    <source>
        <dbReference type="ARBA" id="ARBA00023163"/>
    </source>
</evidence>
<evidence type="ECO:0000313" key="6">
    <source>
        <dbReference type="EMBL" id="MDN4526650.1"/>
    </source>
</evidence>
<dbReference type="RefSeq" id="WP_301167671.1">
    <property type="nucleotide sequence ID" value="NZ_JAUHTR010000013.1"/>
</dbReference>
<dbReference type="InterPro" id="IPR011051">
    <property type="entry name" value="RmlC_Cupin_sf"/>
</dbReference>
<feature type="domain" description="HTH araC/xylS-type" evidence="5">
    <location>
        <begin position="221"/>
        <end position="318"/>
    </location>
</feature>
<dbReference type="SMART" id="SM00342">
    <property type="entry name" value="HTH_ARAC"/>
    <property type="match status" value="1"/>
</dbReference>
<evidence type="ECO:0000256" key="2">
    <source>
        <dbReference type="ARBA" id="ARBA00023125"/>
    </source>
</evidence>
<gene>
    <name evidence="6" type="ORF">QYB97_19370</name>
</gene>
<evidence type="ECO:0000313" key="7">
    <source>
        <dbReference type="Proteomes" id="UP001172721"/>
    </source>
</evidence>
<dbReference type="InterPro" id="IPR018060">
    <property type="entry name" value="HTH_AraC"/>
</dbReference>
<evidence type="ECO:0000256" key="4">
    <source>
        <dbReference type="SAM" id="Coils"/>
    </source>
</evidence>
<dbReference type="Gene3D" id="2.60.120.10">
    <property type="entry name" value="Jelly Rolls"/>
    <property type="match status" value="1"/>
</dbReference>
<dbReference type="Pfam" id="PF07883">
    <property type="entry name" value="Cupin_2"/>
    <property type="match status" value="1"/>
</dbReference>
<feature type="coiled-coil region" evidence="4">
    <location>
        <begin position="2"/>
        <end position="29"/>
    </location>
</feature>
<dbReference type="PANTHER" id="PTHR43280">
    <property type="entry name" value="ARAC-FAMILY TRANSCRIPTIONAL REGULATOR"/>
    <property type="match status" value="1"/>
</dbReference>
<dbReference type="PANTHER" id="PTHR43280:SF28">
    <property type="entry name" value="HTH-TYPE TRANSCRIPTIONAL ACTIVATOR RHAS"/>
    <property type="match status" value="1"/>
</dbReference>
<dbReference type="PROSITE" id="PS01124">
    <property type="entry name" value="HTH_ARAC_FAMILY_2"/>
    <property type="match status" value="1"/>
</dbReference>
<organism evidence="6 7">
    <name type="scientific">Fictibacillus fluitans</name>
    <dbReference type="NCBI Taxonomy" id="3058422"/>
    <lineage>
        <taxon>Bacteria</taxon>
        <taxon>Bacillati</taxon>
        <taxon>Bacillota</taxon>
        <taxon>Bacilli</taxon>
        <taxon>Bacillales</taxon>
        <taxon>Fictibacillaceae</taxon>
        <taxon>Fictibacillus</taxon>
    </lineage>
</organism>
<keyword evidence="2" id="KW-0238">DNA-binding</keyword>
<dbReference type="SUPFAM" id="SSF46689">
    <property type="entry name" value="Homeodomain-like"/>
    <property type="match status" value="1"/>
</dbReference>
<dbReference type="SUPFAM" id="SSF51182">
    <property type="entry name" value="RmlC-like cupins"/>
    <property type="match status" value="1"/>
</dbReference>
<evidence type="ECO:0000259" key="5">
    <source>
        <dbReference type="PROSITE" id="PS01124"/>
    </source>
</evidence>
<protein>
    <submittedName>
        <fullName evidence="6">AraC family transcriptional regulator</fullName>
    </submittedName>
</protein>
<keyword evidence="1" id="KW-0805">Transcription regulation</keyword>
<proteinExistence type="predicted"/>
<sequence length="321" mass="38121">MNNDLLQEFMELNEEERSILEQKKEIKKDLYTSQRSFVIESEKLLDHDKMIMVRKHTRFVDFPKHTHNYIEINYVFNGELHQTVGEEKLCLKKGELLFLNQHIDHEIEASGREDIIINFIIQPQFFEYIFSFLSTDNRISNFIINSLYNNTQDGHFLYFAVAEVEIIQKVIGRIIDEIRNPSLLSDSSIKLYIGLLMIELIKHSDKLKRNEVYSSRQFIMLETMKYIDKNYRNASLYELAHQLNQSYHSLSKHIKNATNCTFKSLVQEKRLTIARQLLENTDLSIAEIVDRTGYDNVSYFYRIFRDKFGHTPKELREQSAQ</sequence>
<dbReference type="Proteomes" id="UP001172721">
    <property type="component" value="Unassembled WGS sequence"/>
</dbReference>
<dbReference type="InterPro" id="IPR020449">
    <property type="entry name" value="Tscrpt_reg_AraC-type_HTH"/>
</dbReference>
<keyword evidence="7" id="KW-1185">Reference proteome</keyword>
<comment type="caution">
    <text evidence="6">The sequence shown here is derived from an EMBL/GenBank/DDBJ whole genome shotgun (WGS) entry which is preliminary data.</text>
</comment>
<accession>A0ABT8I0U8</accession>